<keyword evidence="2" id="KW-0677">Repeat</keyword>
<dbReference type="Pfam" id="PF00560">
    <property type="entry name" value="LRR_1"/>
    <property type="match status" value="1"/>
</dbReference>
<dbReference type="EnsemblMetazoa" id="GAUT027032-RA">
    <property type="protein sequence ID" value="GAUT027032-PA"/>
    <property type="gene ID" value="GAUT027032"/>
</dbReference>
<feature type="region of interest" description="Disordered" evidence="3">
    <location>
        <begin position="795"/>
        <end position="815"/>
    </location>
</feature>
<keyword evidence="4" id="KW-0732">Signal</keyword>
<dbReference type="STRING" id="7395.A0A1A9V5Y7"/>
<evidence type="ECO:0000256" key="1">
    <source>
        <dbReference type="ARBA" id="ARBA00022614"/>
    </source>
</evidence>
<dbReference type="SMART" id="SM00364">
    <property type="entry name" value="LRR_BAC"/>
    <property type="match status" value="5"/>
</dbReference>
<dbReference type="PRINTS" id="PR00019">
    <property type="entry name" value="LEURICHRPT"/>
</dbReference>
<keyword evidence="1" id="KW-0433">Leucine-rich repeat</keyword>
<protein>
    <submittedName>
        <fullName evidence="5">Uncharacterized protein</fullName>
    </submittedName>
</protein>
<dbReference type="SUPFAM" id="SSF52075">
    <property type="entry name" value="Outer arm dynein light chain 1"/>
    <property type="match status" value="1"/>
</dbReference>
<sequence>MSSEAALRVVLLWNFNVGIAAFSKSAVPPSFCVVVLPLINHQRERSTRRLSRSDACGLTVCCCRLGRWTFWRVDGEESLKLSSLRPPLDSAMGECAGVTLTCLCASSKVISVPELPFRGLSNVEFLSLADNELEEIPKHMLNHMPIIKTLDMGKCRIRAVLQDDFKGTQMLTNLFISVNNITRVDRTTFPPALVVLHLGHNQIEYLNGTLRHLNKLESLFINMNNISNLENELPETNRLKLILAHNNRLERLPESIRFMDKLEGLQVQHNHLTTLNGVLRNAVNLIEFHAFNNNIKSLARNEFEMATKLGEIYFAHNQIKSLNGSLLPLQMLHRANFSYNLIEEFSIDEIRGLLSLRQLDLSNNHITKLCGRQENHIDKNSYLVEFYLDYNELKTLDGALMGLNSLRILGLTHNQIERILPEDFIGLEKLEILELSHNKLLTLTEMQTTVLPSLKILKVDYNNLTVLDKDFHGLPVLCQANLTSNNVEHISRDLVAKTRCINHNVPGKLELFLEDNPLSCNSLLEEFCPVMLDPERRVRLRTKCFEVYEDLCKMLIVLPPKSIIPLLNDQLKRKADELLPPLLTPLGQPSIKTSPIMNSINLLDTANLDTDATTNLPTTSTTAIPATVPAEILQHIESIYSAEVNDTLIDSLLTHGSRIVKSTTPGGPSATTTTTPIPTSLISVYNFDHVRKSEEKLGTIPIARGNNNKEEALETGHNTTPSILVFNIADPQAKQIAINSKISPIPKAEYSTMEYIPAVNNVGNQESPLPHPANILTDENSQVNSLPEDYHSKVLPNINNAPQSLLMPDDPPENP</sequence>
<name>A0A1A9V5Y7_GLOAU</name>
<proteinExistence type="predicted"/>
<dbReference type="PANTHER" id="PTHR24366:SF96">
    <property type="entry name" value="LEUCINE RICH REPEAT CONTAINING 53"/>
    <property type="match status" value="1"/>
</dbReference>
<dbReference type="InterPro" id="IPR001611">
    <property type="entry name" value="Leu-rich_rpt"/>
</dbReference>
<dbReference type="SMART" id="SM00365">
    <property type="entry name" value="LRR_SD22"/>
    <property type="match status" value="6"/>
</dbReference>
<keyword evidence="6" id="KW-1185">Reference proteome</keyword>
<dbReference type="SUPFAM" id="SSF52058">
    <property type="entry name" value="L domain-like"/>
    <property type="match status" value="1"/>
</dbReference>
<evidence type="ECO:0000256" key="3">
    <source>
        <dbReference type="SAM" id="MobiDB-lite"/>
    </source>
</evidence>
<evidence type="ECO:0000256" key="2">
    <source>
        <dbReference type="ARBA" id="ARBA00022737"/>
    </source>
</evidence>
<dbReference type="PANTHER" id="PTHR24366">
    <property type="entry name" value="IG(IMMUNOGLOBULIN) AND LRR(LEUCINE RICH REPEAT) DOMAINS"/>
    <property type="match status" value="1"/>
</dbReference>
<reference evidence="5" key="1">
    <citation type="submission" date="2020-05" db="UniProtKB">
        <authorList>
            <consortium name="EnsemblMetazoa"/>
        </authorList>
    </citation>
    <scope>IDENTIFICATION</scope>
    <source>
        <strain evidence="5">TTRI</strain>
    </source>
</reference>
<dbReference type="VEuPathDB" id="VectorBase:GAUT027032"/>
<dbReference type="SMART" id="SM00369">
    <property type="entry name" value="LRR_TYP"/>
    <property type="match status" value="8"/>
</dbReference>
<organism evidence="5 6">
    <name type="scientific">Glossina austeni</name>
    <name type="common">Savannah tsetse fly</name>
    <dbReference type="NCBI Taxonomy" id="7395"/>
    <lineage>
        <taxon>Eukaryota</taxon>
        <taxon>Metazoa</taxon>
        <taxon>Ecdysozoa</taxon>
        <taxon>Arthropoda</taxon>
        <taxon>Hexapoda</taxon>
        <taxon>Insecta</taxon>
        <taxon>Pterygota</taxon>
        <taxon>Neoptera</taxon>
        <taxon>Endopterygota</taxon>
        <taxon>Diptera</taxon>
        <taxon>Brachycera</taxon>
        <taxon>Muscomorpha</taxon>
        <taxon>Hippoboscoidea</taxon>
        <taxon>Glossinidae</taxon>
        <taxon>Glossina</taxon>
    </lineage>
</organism>
<feature type="chain" id="PRO_5008399052" evidence="4">
    <location>
        <begin position="21"/>
        <end position="815"/>
    </location>
</feature>
<evidence type="ECO:0000256" key="4">
    <source>
        <dbReference type="SAM" id="SignalP"/>
    </source>
</evidence>
<dbReference type="InterPro" id="IPR032675">
    <property type="entry name" value="LRR_dom_sf"/>
</dbReference>
<accession>A0A1A9V5Y7</accession>
<evidence type="ECO:0000313" key="5">
    <source>
        <dbReference type="EnsemblMetazoa" id="GAUT027032-PA"/>
    </source>
</evidence>
<dbReference type="InterPro" id="IPR003591">
    <property type="entry name" value="Leu-rich_rpt_typical-subtyp"/>
</dbReference>
<feature type="signal peptide" evidence="4">
    <location>
        <begin position="1"/>
        <end position="20"/>
    </location>
</feature>
<dbReference type="Proteomes" id="UP000078200">
    <property type="component" value="Unassembled WGS sequence"/>
</dbReference>
<dbReference type="Pfam" id="PF13855">
    <property type="entry name" value="LRR_8"/>
    <property type="match status" value="2"/>
</dbReference>
<dbReference type="PROSITE" id="PS51450">
    <property type="entry name" value="LRR"/>
    <property type="match status" value="1"/>
</dbReference>
<dbReference type="Gene3D" id="3.80.10.10">
    <property type="entry name" value="Ribonuclease Inhibitor"/>
    <property type="match status" value="2"/>
</dbReference>
<dbReference type="AlphaFoldDB" id="A0A1A9V5Y7"/>
<evidence type="ECO:0000313" key="6">
    <source>
        <dbReference type="Proteomes" id="UP000078200"/>
    </source>
</evidence>